<feature type="region of interest" description="Disordered" evidence="2">
    <location>
        <begin position="315"/>
        <end position="345"/>
    </location>
</feature>
<feature type="compositionally biased region" description="Basic and acidic residues" evidence="2">
    <location>
        <begin position="315"/>
        <end position="332"/>
    </location>
</feature>
<gene>
    <name evidence="4" type="ORF">TTHERM_01041970</name>
</gene>
<proteinExistence type="predicted"/>
<protein>
    <recommendedName>
        <fullName evidence="3">Rab-GAP TBC domain-containing protein</fullName>
    </recommendedName>
</protein>
<dbReference type="KEGG" id="tet:TTHERM_01041970"/>
<feature type="domain" description="Rab-GAP TBC" evidence="3">
    <location>
        <begin position="933"/>
        <end position="1272"/>
    </location>
</feature>
<name>Q24D88_TETTS</name>
<dbReference type="GeneID" id="7837631"/>
<dbReference type="InParanoid" id="Q24D88"/>
<feature type="compositionally biased region" description="Polar residues" evidence="2">
    <location>
        <begin position="333"/>
        <end position="344"/>
    </location>
</feature>
<dbReference type="InterPro" id="IPR000195">
    <property type="entry name" value="Rab-GAP-TBC_dom"/>
</dbReference>
<organism evidence="4 5">
    <name type="scientific">Tetrahymena thermophila (strain SB210)</name>
    <dbReference type="NCBI Taxonomy" id="312017"/>
    <lineage>
        <taxon>Eukaryota</taxon>
        <taxon>Sar</taxon>
        <taxon>Alveolata</taxon>
        <taxon>Ciliophora</taxon>
        <taxon>Intramacronucleata</taxon>
        <taxon>Oligohymenophorea</taxon>
        <taxon>Hymenostomatida</taxon>
        <taxon>Tetrahymenina</taxon>
        <taxon>Tetrahymenidae</taxon>
        <taxon>Tetrahymena</taxon>
    </lineage>
</organism>
<dbReference type="Gene3D" id="1.10.472.80">
    <property type="entry name" value="Ypt/Rab-GAP domain of gyp1p, domain 3"/>
    <property type="match status" value="1"/>
</dbReference>
<keyword evidence="5" id="KW-1185">Reference proteome</keyword>
<evidence type="ECO:0000313" key="5">
    <source>
        <dbReference type="Proteomes" id="UP000009168"/>
    </source>
</evidence>
<evidence type="ECO:0000256" key="1">
    <source>
        <dbReference type="SAM" id="Coils"/>
    </source>
</evidence>
<keyword evidence="1" id="KW-0175">Coiled coil</keyword>
<evidence type="ECO:0000313" key="4">
    <source>
        <dbReference type="EMBL" id="EAS05757.2"/>
    </source>
</evidence>
<feature type="coiled-coil region" evidence="1">
    <location>
        <begin position="219"/>
        <end position="249"/>
    </location>
</feature>
<dbReference type="EMBL" id="GG662331">
    <property type="protein sequence ID" value="EAS05757.2"/>
    <property type="molecule type" value="Genomic_DNA"/>
</dbReference>
<evidence type="ECO:0000256" key="2">
    <source>
        <dbReference type="SAM" id="MobiDB-lite"/>
    </source>
</evidence>
<dbReference type="SUPFAM" id="SSF47923">
    <property type="entry name" value="Ypt/Rab-GAP domain of gyp1p"/>
    <property type="match status" value="1"/>
</dbReference>
<dbReference type="PROSITE" id="PS50086">
    <property type="entry name" value="TBC_RABGAP"/>
    <property type="match status" value="1"/>
</dbReference>
<dbReference type="Proteomes" id="UP000009168">
    <property type="component" value="Unassembled WGS sequence"/>
</dbReference>
<sequence length="2579" mass="307967">MDNKKLKEIDDLIKDYKKKGEKEIIEQILSKINILPLQVNGILIKDNWLPEFVKNLDSDEQYQYLMFIERAIYLEINKKFIRKIQENPKSDERKNIATIEKYFQTISQIIIKEKMDDDNKKYSKFFQEDMSKLIIPKKHTDNHKYDVESLKQFKFQKKAKSFLGIGKASRMRKAELLDEGGFRVESKKKPGKIEYLWKGEVVFRFEFQNENGEEFDKQMNNQEIEVNNKKAQQDDLKRKDSKAKKKENTLKWEIKECKRRVLIKKSEESEDCFYVYLPRDNAEKVIYFLIFKRAERIFNQKKLVRQLIEKKQIKTQNDQKEETPKNQIEQEKSLNGSQKEINNGSKKEINLNEQIKEITLKDQKVDQENNYLLIEKDYSLKQLFSDCIKNFKIKFIQSWYNQYMSPATKQLQIKKNSVGQSTFQEQPLVQMKSFNQGITSTISSSNRQNEQPLLNIIEDPNIEEPNFDNIFKRPFKQSSQYNSDSLDVDDRSLKEIDKNYIDLFKKTDTNHLDLSRIQTQKEIQMQESLGFQNDYLIQRNENKQQVLIQDGNKFGKKNQNEDKYSKSQQQQFNQSQNYQINVGEKNLKGEIEQSSAGENIQLSPKVLQILELEIISPDNEHPLQKEFFLKYQYICELSNREYVILLNKDNIIPNQELKQLNTGPEMNTLAEKGITKYVLKDKKPCQFSNVKIKQFSSKKNGMEEIKFEENNFTFEICIKTKEQQNDKEVEREWGSCKLLYNEHLKDYNNSNKKKKNIGRDFWLTCQLKDPQNNNGNTYFAYLHVSVFQNDQNSYYDYLQERIKNQLHLKCPMFDEKVYLPYFNPEQIELAYGLLQVFNCEWNFLDHYKFYQIQTDIPRILHNNNIQADNLKSFSEYQANIRTFYHFMYISETTKLMIQSKLHNQIWVQMENCINGNRNDVEILNDFQAMCKEGIPLQNRFQTWYELSYLIDKIEKSYQSLTNFCQNITNLKDDYAKLKEIYDKEIDIEAAEVKKKLKMIVQNSQDYRILINSIKEKSKKQGINAALKSYGVIIDSNQKDKQDYIFQKREDFYCYIKRISHYHCVHITPHLFLDLSKRLENSFIKETTFERFNQISQIVKDLIFLESLSFDRRVQNLQKGKVEDKDRMVEIKKRKIQRKKYSLEKIGIPMINYHQGLIDIIDKLITLNQTSKISQNLIDFKVILPDVFWTLYCFYRHCLKYYICSKYRAKEIIDDLFILNFCLKLYIRELWEHLDSLYINTDFLFEKAFLSLYSNLFSRELLFRIWDVIFLEISRQQIEISFILIAIAMVILSKLKNALSHANTIEDIIFLIQNYCNFEVNINEFVELIYIWIDKLFLQKDNNQEQFDDDYLQEKIEFQETVMEQFYVKYSVCNSLFRDQYLFQMKNICFQKLYQNYLKMKQDLQIIYEKKQAQDQEIVYHPLYQVLTNNPQIIHLVIHSFSAKLSFNNKITITYDRISKEIFDGYLSFKIDLLKFQLKQILGSIQIRIQDEQKEYFGQINLDNLFYDQAIKLNVLVHEKTQLSGKSAYKPIGYFLEVSVLLQTCNTFNLNYSQTQRVSFDYFKNLGKTITEDQRNMKYVVNQAQVGKGILVYYPSYSNMMFYDELAKSDLNLKLDTCNYNLLTFWKINSTVPLEQALSLIDDLFPQQLKKEEKEQLLRYLVNLDGQFYVLDLFLICILYAQECFTTKASLIFKYLNFFERRRKESDISDITVKSFLVAFYERVQYYFPSHQLIILENFINSKASSQINKVMYEYFKGKENLTSYFRQNIIDKVFEKNLSLNIDLSNPDFLKHLYEILKTCKIIYQGKLIVDYQLKNMKLQKQLKILIDQKNKTCVIDTFNSQINEVICKYNEGSINLKDSLDKNILNQCLERTQMSDKKASSNIDFLKNEELKKLLFQKLQKYQKGKLTFIYQLENQLRSEEYNILIDQQNISTLEQETELSEVTYYFNDKEKLKMLEDYKSLLLEMIEKEKDFNINDIKKILENRLKELKADKNDKNGILVIDYKSKTSRRREEYKFSFDQQGNAKIINFNTQINDIKFTYREGEIKLTYFFQQEIIEQYFQKNLSLQIDFTDKLLKTLYQQVKDYIKGTIIIDYTLKDCSRKEQFKILIDQNRQTCFLEETLSPKINQICYYPQNEKNLDFTDFFSQESFKKFFYSNQILNIDFSNPDLLKYLYLILSKKKQLKKGELVIKYELKNSLIEQKYNIQIDLSNKTCLIDDFSPQKIVKKVILREKNEALIKKLLQQQSNLINFEVYDTYNEVQFIDLLNQMPLAPLLLTIKNIFSETPLALEEKKQDIRNLCRNLNVKLNLDLQINDANQKDINNVFQVRDLLYEQKKEHLMFKDETQCKDYIFLPNINMYTPLSNIISNLIKSFSHNEQRAKTYIKLNQKNISIQQLIKVCKVIKVDKNQLQEIADLNQSLFQIDNQPKILDNQILSVNNKSECFEQIPFEYKLVLSINLEKADQKAKIEFKDKLDLNAKNDQNFKQELIQKAEQIESIEITVPKIFCRYQFQNVEKQPSFFPVLNIESQAEERAEKKENQMLASLQLQPDDKFIVTKDDLRDIFVTKIVNKFVKELK</sequence>
<reference evidence="5" key="1">
    <citation type="journal article" date="2006" name="PLoS Biol.">
        <title>Macronuclear genome sequence of the ciliate Tetrahymena thermophila, a model eukaryote.</title>
        <authorList>
            <person name="Eisen J.A."/>
            <person name="Coyne R.S."/>
            <person name="Wu M."/>
            <person name="Wu D."/>
            <person name="Thiagarajan M."/>
            <person name="Wortman J.R."/>
            <person name="Badger J.H."/>
            <person name="Ren Q."/>
            <person name="Amedeo P."/>
            <person name="Jones K.M."/>
            <person name="Tallon L.J."/>
            <person name="Delcher A.L."/>
            <person name="Salzberg S.L."/>
            <person name="Silva J.C."/>
            <person name="Haas B.J."/>
            <person name="Majoros W.H."/>
            <person name="Farzad M."/>
            <person name="Carlton J.M."/>
            <person name="Smith R.K. Jr."/>
            <person name="Garg J."/>
            <person name="Pearlman R.E."/>
            <person name="Karrer K.M."/>
            <person name="Sun L."/>
            <person name="Manning G."/>
            <person name="Elde N.C."/>
            <person name="Turkewitz A.P."/>
            <person name="Asai D.J."/>
            <person name="Wilkes D.E."/>
            <person name="Wang Y."/>
            <person name="Cai H."/>
            <person name="Collins K."/>
            <person name="Stewart B.A."/>
            <person name="Lee S.R."/>
            <person name="Wilamowska K."/>
            <person name="Weinberg Z."/>
            <person name="Ruzzo W.L."/>
            <person name="Wloga D."/>
            <person name="Gaertig J."/>
            <person name="Frankel J."/>
            <person name="Tsao C.-C."/>
            <person name="Gorovsky M.A."/>
            <person name="Keeling P.J."/>
            <person name="Waller R.F."/>
            <person name="Patron N.J."/>
            <person name="Cherry J.M."/>
            <person name="Stover N.A."/>
            <person name="Krieger C.J."/>
            <person name="del Toro C."/>
            <person name="Ryder H.F."/>
            <person name="Williamson S.C."/>
            <person name="Barbeau R.A."/>
            <person name="Hamilton E.P."/>
            <person name="Orias E."/>
        </authorList>
    </citation>
    <scope>NUCLEOTIDE SEQUENCE [LARGE SCALE GENOMIC DNA]</scope>
    <source>
        <strain evidence="5">SB210</strain>
    </source>
</reference>
<dbReference type="InterPro" id="IPR035969">
    <property type="entry name" value="Rab-GAP_TBC_sf"/>
</dbReference>
<evidence type="ECO:0000259" key="3">
    <source>
        <dbReference type="PROSITE" id="PS50086"/>
    </source>
</evidence>
<dbReference type="RefSeq" id="XP_001026002.2">
    <property type="nucleotide sequence ID" value="XM_001026002.2"/>
</dbReference>
<dbReference type="HOGENOM" id="CLU_228229_0_0_1"/>
<accession>Q24D88</accession>